<accession>A0A6A6HU89</accession>
<evidence type="ECO:0000256" key="1">
    <source>
        <dbReference type="SAM" id="MobiDB-lite"/>
    </source>
</evidence>
<dbReference type="GeneID" id="54573665"/>
<feature type="compositionally biased region" description="Low complexity" evidence="1">
    <location>
        <begin position="28"/>
        <end position="37"/>
    </location>
</feature>
<dbReference type="OrthoDB" id="3790749at2759"/>
<name>A0A6A6HU89_9PLEO</name>
<organism evidence="2 3">
    <name type="scientific">Trematosphaeria pertusa</name>
    <dbReference type="NCBI Taxonomy" id="390896"/>
    <lineage>
        <taxon>Eukaryota</taxon>
        <taxon>Fungi</taxon>
        <taxon>Dikarya</taxon>
        <taxon>Ascomycota</taxon>
        <taxon>Pezizomycotina</taxon>
        <taxon>Dothideomycetes</taxon>
        <taxon>Pleosporomycetidae</taxon>
        <taxon>Pleosporales</taxon>
        <taxon>Massarineae</taxon>
        <taxon>Trematosphaeriaceae</taxon>
        <taxon>Trematosphaeria</taxon>
    </lineage>
</organism>
<dbReference type="EMBL" id="ML987212">
    <property type="protein sequence ID" value="KAF2241328.1"/>
    <property type="molecule type" value="Genomic_DNA"/>
</dbReference>
<sequence length="184" mass="19836">MSDRTVKLDLSAGSTAAGGTGGGRRPGGNDPNRTPPGKGDTDMPLYRYPRRSAHDHILEWLNAQANLLVSRKFLITFAQYLFELQRRGIALGPVVRTAAMRKDSNHDLSVARELDIANPDGLTVGQFFGLGTKRGYYDTNIAAGMQQAAKGSRAYGSDTKNGPVCGRCASPTAGKVFKTYRQTT</sequence>
<reference evidence="2" key="1">
    <citation type="journal article" date="2020" name="Stud. Mycol.">
        <title>101 Dothideomycetes genomes: a test case for predicting lifestyles and emergence of pathogens.</title>
        <authorList>
            <person name="Haridas S."/>
            <person name="Albert R."/>
            <person name="Binder M."/>
            <person name="Bloem J."/>
            <person name="Labutti K."/>
            <person name="Salamov A."/>
            <person name="Andreopoulos B."/>
            <person name="Baker S."/>
            <person name="Barry K."/>
            <person name="Bills G."/>
            <person name="Bluhm B."/>
            <person name="Cannon C."/>
            <person name="Castanera R."/>
            <person name="Culley D."/>
            <person name="Daum C."/>
            <person name="Ezra D."/>
            <person name="Gonzalez J."/>
            <person name="Henrissat B."/>
            <person name="Kuo A."/>
            <person name="Liang C."/>
            <person name="Lipzen A."/>
            <person name="Lutzoni F."/>
            <person name="Magnuson J."/>
            <person name="Mondo S."/>
            <person name="Nolan M."/>
            <person name="Ohm R."/>
            <person name="Pangilinan J."/>
            <person name="Park H.-J."/>
            <person name="Ramirez L."/>
            <person name="Alfaro M."/>
            <person name="Sun H."/>
            <person name="Tritt A."/>
            <person name="Yoshinaga Y."/>
            <person name="Zwiers L.-H."/>
            <person name="Turgeon B."/>
            <person name="Goodwin S."/>
            <person name="Spatafora J."/>
            <person name="Crous P."/>
            <person name="Grigoriev I."/>
        </authorList>
    </citation>
    <scope>NUCLEOTIDE SEQUENCE</scope>
    <source>
        <strain evidence="2">CBS 122368</strain>
    </source>
</reference>
<dbReference type="AlphaFoldDB" id="A0A6A6HU89"/>
<evidence type="ECO:0000313" key="2">
    <source>
        <dbReference type="EMBL" id="KAF2241328.1"/>
    </source>
</evidence>
<feature type="compositionally biased region" description="Gly residues" evidence="1">
    <location>
        <begin position="16"/>
        <end position="26"/>
    </location>
</feature>
<feature type="region of interest" description="Disordered" evidence="1">
    <location>
        <begin position="1"/>
        <end position="43"/>
    </location>
</feature>
<evidence type="ECO:0000313" key="3">
    <source>
        <dbReference type="Proteomes" id="UP000800094"/>
    </source>
</evidence>
<gene>
    <name evidence="2" type="ORF">BU26DRAFT_176215</name>
</gene>
<proteinExistence type="predicted"/>
<protein>
    <submittedName>
        <fullName evidence="2">Uncharacterized protein</fullName>
    </submittedName>
</protein>
<dbReference type="RefSeq" id="XP_033676332.1">
    <property type="nucleotide sequence ID" value="XM_033820335.1"/>
</dbReference>
<keyword evidence="3" id="KW-1185">Reference proteome</keyword>
<dbReference type="Proteomes" id="UP000800094">
    <property type="component" value="Unassembled WGS sequence"/>
</dbReference>